<dbReference type="AlphaFoldDB" id="A0A917P878"/>
<proteinExistence type="predicted"/>
<organism evidence="1 2">
    <name type="scientific">Deinococcus aquiradiocola</name>
    <dbReference type="NCBI Taxonomy" id="393059"/>
    <lineage>
        <taxon>Bacteria</taxon>
        <taxon>Thermotogati</taxon>
        <taxon>Deinococcota</taxon>
        <taxon>Deinococci</taxon>
        <taxon>Deinococcales</taxon>
        <taxon>Deinococcaceae</taxon>
        <taxon>Deinococcus</taxon>
    </lineage>
</organism>
<gene>
    <name evidence="1" type="ORF">GCM10008939_08110</name>
</gene>
<name>A0A917P878_9DEIO</name>
<dbReference type="RefSeq" id="WP_188960999.1">
    <property type="nucleotide sequence ID" value="NZ_BMOE01000002.1"/>
</dbReference>
<accession>A0A917P878</accession>
<comment type="caution">
    <text evidence="1">The sequence shown here is derived from an EMBL/GenBank/DDBJ whole genome shotgun (WGS) entry which is preliminary data.</text>
</comment>
<reference evidence="1" key="2">
    <citation type="submission" date="2020-09" db="EMBL/GenBank/DDBJ databases">
        <authorList>
            <person name="Sun Q."/>
            <person name="Ohkuma M."/>
        </authorList>
    </citation>
    <scope>NUCLEOTIDE SEQUENCE</scope>
    <source>
        <strain evidence="1">JCM 14371</strain>
    </source>
</reference>
<evidence type="ECO:0000313" key="2">
    <source>
        <dbReference type="Proteomes" id="UP000635726"/>
    </source>
</evidence>
<protein>
    <submittedName>
        <fullName evidence="1">Uncharacterized protein</fullName>
    </submittedName>
</protein>
<dbReference type="EMBL" id="BMOE01000002">
    <property type="protein sequence ID" value="GGJ66403.1"/>
    <property type="molecule type" value="Genomic_DNA"/>
</dbReference>
<evidence type="ECO:0000313" key="1">
    <source>
        <dbReference type="EMBL" id="GGJ66403.1"/>
    </source>
</evidence>
<sequence length="55" mass="5966">MARSGLRSRIVGKVQPTVLLDLNAQHGVFTDAGGWSWMTPTVTMTTNMQGDCWAA</sequence>
<dbReference type="Proteomes" id="UP000635726">
    <property type="component" value="Unassembled WGS sequence"/>
</dbReference>
<keyword evidence="2" id="KW-1185">Reference proteome</keyword>
<reference evidence="1" key="1">
    <citation type="journal article" date="2014" name="Int. J. Syst. Evol. Microbiol.">
        <title>Complete genome sequence of Corynebacterium casei LMG S-19264T (=DSM 44701T), isolated from a smear-ripened cheese.</title>
        <authorList>
            <consortium name="US DOE Joint Genome Institute (JGI-PGF)"/>
            <person name="Walter F."/>
            <person name="Albersmeier A."/>
            <person name="Kalinowski J."/>
            <person name="Ruckert C."/>
        </authorList>
    </citation>
    <scope>NUCLEOTIDE SEQUENCE</scope>
    <source>
        <strain evidence="1">JCM 14371</strain>
    </source>
</reference>